<organism evidence="2 3">
    <name type="scientific">Immersiella caudata</name>
    <dbReference type="NCBI Taxonomy" id="314043"/>
    <lineage>
        <taxon>Eukaryota</taxon>
        <taxon>Fungi</taxon>
        <taxon>Dikarya</taxon>
        <taxon>Ascomycota</taxon>
        <taxon>Pezizomycotina</taxon>
        <taxon>Sordariomycetes</taxon>
        <taxon>Sordariomycetidae</taxon>
        <taxon>Sordariales</taxon>
        <taxon>Lasiosphaeriaceae</taxon>
        <taxon>Immersiella</taxon>
    </lineage>
</organism>
<dbReference type="InterPro" id="IPR053083">
    <property type="entry name" value="TF_kinase-domain_protein"/>
</dbReference>
<dbReference type="GO" id="GO:0004672">
    <property type="term" value="F:protein kinase activity"/>
    <property type="evidence" value="ECO:0007669"/>
    <property type="project" value="InterPro"/>
</dbReference>
<sequence>MDSFLSRLVAAGVRIPERLIWHIFGCLTRACLGIEYPADEQVVWNNIRATGGRYGPPFSETLEHPGSVPRPRQKTNVIHFDIRPANILVGDVNVGGDPDGVTPQDRRGYNDRHTLAPVFKIADFSSARRWQGGLASDPFLLQRTREFGVPAYYTPEQFTEEWDAVNFLPDWQHNYVAGRYSWKTNLYQIGLVMYNAITLRQCAGGSSRLRWDTYNLPDLSGVPHGPWPFTQRKSWSVDLVQLNNSLGVNAYSNDLIELVQLCLCDKPESRPDPRYVLEVIAWRLDNHPWPANEDHNAIQAFINAHVAAPPPPPVNHFAMLQNYLRAGGPAALQPALRV</sequence>
<dbReference type="AlphaFoldDB" id="A0AA39WJY9"/>
<dbReference type="InterPro" id="IPR000719">
    <property type="entry name" value="Prot_kinase_dom"/>
</dbReference>
<accession>A0AA39WJY9</accession>
<dbReference type="InterPro" id="IPR011009">
    <property type="entry name" value="Kinase-like_dom_sf"/>
</dbReference>
<evidence type="ECO:0000313" key="3">
    <source>
        <dbReference type="Proteomes" id="UP001175000"/>
    </source>
</evidence>
<comment type="caution">
    <text evidence="2">The sequence shown here is derived from an EMBL/GenBank/DDBJ whole genome shotgun (WGS) entry which is preliminary data.</text>
</comment>
<feature type="domain" description="Protein kinase" evidence="1">
    <location>
        <begin position="1"/>
        <end position="290"/>
    </location>
</feature>
<dbReference type="PROSITE" id="PS50011">
    <property type="entry name" value="PROTEIN_KINASE_DOM"/>
    <property type="match status" value="1"/>
</dbReference>
<dbReference type="GO" id="GO:0005524">
    <property type="term" value="F:ATP binding"/>
    <property type="evidence" value="ECO:0007669"/>
    <property type="project" value="InterPro"/>
</dbReference>
<dbReference type="SUPFAM" id="SSF56112">
    <property type="entry name" value="Protein kinase-like (PK-like)"/>
    <property type="match status" value="1"/>
</dbReference>
<dbReference type="PANTHER" id="PTHR44305">
    <property type="entry name" value="SI:DKEY-192D15.2-RELATED"/>
    <property type="match status" value="1"/>
</dbReference>
<dbReference type="Proteomes" id="UP001175000">
    <property type="component" value="Unassembled WGS sequence"/>
</dbReference>
<gene>
    <name evidence="2" type="ORF">B0T14DRAFT_588992</name>
</gene>
<reference evidence="2" key="1">
    <citation type="submission" date="2023-06" db="EMBL/GenBank/DDBJ databases">
        <title>Genome-scale phylogeny and comparative genomics of the fungal order Sordariales.</title>
        <authorList>
            <consortium name="Lawrence Berkeley National Laboratory"/>
            <person name="Hensen N."/>
            <person name="Bonometti L."/>
            <person name="Westerberg I."/>
            <person name="Brannstrom I.O."/>
            <person name="Guillou S."/>
            <person name="Cros-Aarteil S."/>
            <person name="Calhoun S."/>
            <person name="Haridas S."/>
            <person name="Kuo A."/>
            <person name="Mondo S."/>
            <person name="Pangilinan J."/>
            <person name="Riley R."/>
            <person name="Labutti K."/>
            <person name="Andreopoulos B."/>
            <person name="Lipzen A."/>
            <person name="Chen C."/>
            <person name="Yanf M."/>
            <person name="Daum C."/>
            <person name="Ng V."/>
            <person name="Clum A."/>
            <person name="Steindorff A."/>
            <person name="Ohm R."/>
            <person name="Martin F."/>
            <person name="Silar P."/>
            <person name="Natvig D."/>
            <person name="Lalanne C."/>
            <person name="Gautier V."/>
            <person name="Ament-Velasquez S.L."/>
            <person name="Kruys A."/>
            <person name="Hutchinson M.I."/>
            <person name="Powell A.J."/>
            <person name="Barry K."/>
            <person name="Miller A.N."/>
            <person name="Grigoriev I.V."/>
            <person name="Debuchy R."/>
            <person name="Gladieux P."/>
            <person name="Thoren M.H."/>
            <person name="Johannesson H."/>
        </authorList>
    </citation>
    <scope>NUCLEOTIDE SEQUENCE</scope>
    <source>
        <strain evidence="2">CBS 606.72</strain>
    </source>
</reference>
<proteinExistence type="predicted"/>
<dbReference type="EMBL" id="JAULSU010000005">
    <property type="protein sequence ID" value="KAK0616767.1"/>
    <property type="molecule type" value="Genomic_DNA"/>
</dbReference>
<keyword evidence="3" id="KW-1185">Reference proteome</keyword>
<name>A0AA39WJY9_9PEZI</name>
<protein>
    <recommendedName>
        <fullName evidence="1">Protein kinase domain-containing protein</fullName>
    </recommendedName>
</protein>
<evidence type="ECO:0000259" key="1">
    <source>
        <dbReference type="PROSITE" id="PS50011"/>
    </source>
</evidence>
<dbReference type="Gene3D" id="1.10.510.10">
    <property type="entry name" value="Transferase(Phosphotransferase) domain 1"/>
    <property type="match status" value="1"/>
</dbReference>
<evidence type="ECO:0000313" key="2">
    <source>
        <dbReference type="EMBL" id="KAK0616767.1"/>
    </source>
</evidence>